<comment type="caution">
    <text evidence="2">The sequence shown here is derived from an EMBL/GenBank/DDBJ whole genome shotgun (WGS) entry which is preliminary data.</text>
</comment>
<feature type="transmembrane region" description="Helical" evidence="1">
    <location>
        <begin position="7"/>
        <end position="27"/>
    </location>
</feature>
<evidence type="ECO:0000256" key="1">
    <source>
        <dbReference type="SAM" id="Phobius"/>
    </source>
</evidence>
<dbReference type="EMBL" id="REGN01002802">
    <property type="protein sequence ID" value="RNA26107.1"/>
    <property type="molecule type" value="Genomic_DNA"/>
</dbReference>
<sequence>MLFGTELEYWVSLGCLFSAPFYFNLFVKQIMLKIEKSKTTRNSLGIPSNVAVPSGNINISNLIPPRIIINHYAGFFTGFHATKAFREKKNKFSLQIQKKNESSKKIIFSLKYYSADFTSFYLFVYIFTLSDHPRFLCNTKYKKINKTNSNYICVIDGKALISFSSSFLSNRSDLIQVTSLSSSSALLLLPSRKQSNLTFIQITQFLSNRVVNNWDRLLADLVSMLFIS</sequence>
<dbReference type="AlphaFoldDB" id="A0A3M7RRZ6"/>
<feature type="transmembrane region" description="Helical" evidence="1">
    <location>
        <begin position="106"/>
        <end position="127"/>
    </location>
</feature>
<accession>A0A3M7RRZ6</accession>
<protein>
    <submittedName>
        <fullName evidence="2">Uncharacterized protein</fullName>
    </submittedName>
</protein>
<gene>
    <name evidence="2" type="ORF">BpHYR1_027405</name>
</gene>
<proteinExistence type="predicted"/>
<dbReference type="Proteomes" id="UP000276133">
    <property type="component" value="Unassembled WGS sequence"/>
</dbReference>
<name>A0A3M7RRZ6_BRAPC</name>
<keyword evidence="1" id="KW-0472">Membrane</keyword>
<keyword evidence="3" id="KW-1185">Reference proteome</keyword>
<reference evidence="2 3" key="1">
    <citation type="journal article" date="2018" name="Sci. Rep.">
        <title>Genomic signatures of local adaptation to the degree of environmental predictability in rotifers.</title>
        <authorList>
            <person name="Franch-Gras L."/>
            <person name="Hahn C."/>
            <person name="Garcia-Roger E.M."/>
            <person name="Carmona M.J."/>
            <person name="Serra M."/>
            <person name="Gomez A."/>
        </authorList>
    </citation>
    <scope>NUCLEOTIDE SEQUENCE [LARGE SCALE GENOMIC DNA]</scope>
    <source>
        <strain evidence="2">HYR1</strain>
    </source>
</reference>
<keyword evidence="1" id="KW-1133">Transmembrane helix</keyword>
<evidence type="ECO:0000313" key="2">
    <source>
        <dbReference type="EMBL" id="RNA26107.1"/>
    </source>
</evidence>
<evidence type="ECO:0000313" key="3">
    <source>
        <dbReference type="Proteomes" id="UP000276133"/>
    </source>
</evidence>
<keyword evidence="1" id="KW-0812">Transmembrane</keyword>
<organism evidence="2 3">
    <name type="scientific">Brachionus plicatilis</name>
    <name type="common">Marine rotifer</name>
    <name type="synonym">Brachionus muelleri</name>
    <dbReference type="NCBI Taxonomy" id="10195"/>
    <lineage>
        <taxon>Eukaryota</taxon>
        <taxon>Metazoa</taxon>
        <taxon>Spiralia</taxon>
        <taxon>Gnathifera</taxon>
        <taxon>Rotifera</taxon>
        <taxon>Eurotatoria</taxon>
        <taxon>Monogononta</taxon>
        <taxon>Pseudotrocha</taxon>
        <taxon>Ploima</taxon>
        <taxon>Brachionidae</taxon>
        <taxon>Brachionus</taxon>
    </lineage>
</organism>